<protein>
    <recommendedName>
        <fullName evidence="3">Solute-binding protein family 3/N-terminal domain-containing protein</fullName>
    </recommendedName>
</protein>
<dbReference type="STRING" id="1293911.H710_00701"/>
<evidence type="ECO:0000256" key="1">
    <source>
        <dbReference type="ARBA" id="ARBA00022729"/>
    </source>
</evidence>
<dbReference type="PANTHER" id="PTHR35936:SF17">
    <property type="entry name" value="ARGININE-BINDING EXTRACELLULAR PROTEIN ARTP"/>
    <property type="match status" value="1"/>
</dbReference>
<proteinExistence type="predicted"/>
<dbReference type="AlphaFoldDB" id="A0A072R391"/>
<dbReference type="Pfam" id="PF00497">
    <property type="entry name" value="SBP_bac_3"/>
    <property type="match status" value="1"/>
</dbReference>
<name>A0A072R391_BARBA</name>
<dbReference type="Proteomes" id="UP000031740">
    <property type="component" value="Unassembled WGS sequence"/>
</dbReference>
<dbReference type="SUPFAM" id="SSF53850">
    <property type="entry name" value="Periplasmic binding protein-like II"/>
    <property type="match status" value="1"/>
</dbReference>
<evidence type="ECO:0000259" key="3">
    <source>
        <dbReference type="SMART" id="SM00062"/>
    </source>
</evidence>
<feature type="chain" id="PRO_5001683857" description="Solute-binding protein family 3/N-terminal domain-containing protein" evidence="2">
    <location>
        <begin position="22"/>
        <end position="255"/>
    </location>
</feature>
<comment type="caution">
    <text evidence="4">The sequence shown here is derived from an EMBL/GenBank/DDBJ whole genome shotgun (WGS) entry which is preliminary data.</text>
</comment>
<reference evidence="4 5" key="1">
    <citation type="submission" date="2013-04" db="EMBL/GenBank/DDBJ databases">
        <title>The Genome Sequence of Bartonella bacilliformis Ver097.</title>
        <authorList>
            <consortium name="The Broad Institute Genomics Platform"/>
            <consortium name="The Broad Institute Genome Sequencing Center for Infectious Disease"/>
            <person name="Feldgarden M."/>
            <person name="Kirby J."/>
            <person name="Birtles R."/>
            <person name="Dasch G."/>
            <person name="Hendrix L."/>
            <person name="Koehler J."/>
            <person name="Walker B."/>
            <person name="Young S.K."/>
            <person name="Zeng Q."/>
            <person name="Gargeya S."/>
            <person name="Fitzgerald M."/>
            <person name="Haas B."/>
            <person name="Abouelleil A."/>
            <person name="Allen A.W."/>
            <person name="Alvarado L."/>
            <person name="Arachchi H.M."/>
            <person name="Berlin A.M."/>
            <person name="Chapman S.B."/>
            <person name="Gainer-Dewar J."/>
            <person name="Goldberg J."/>
            <person name="Griggs A."/>
            <person name="Gujja S."/>
            <person name="Hansen M."/>
            <person name="Howarth C."/>
            <person name="Imamovic A."/>
            <person name="Ireland A."/>
            <person name="Larimer J."/>
            <person name="McCowan C."/>
            <person name="Murphy C."/>
            <person name="Pearson M."/>
            <person name="Poon T.W."/>
            <person name="Priest M."/>
            <person name="Roberts A."/>
            <person name="Saif S."/>
            <person name="Shea T."/>
            <person name="Sisk P."/>
            <person name="Sykes S."/>
            <person name="Wortman J."/>
            <person name="Nusbaum C."/>
            <person name="Birren B."/>
        </authorList>
    </citation>
    <scope>NUCLEOTIDE SEQUENCE [LARGE SCALE GENOMIC DNA]</scope>
    <source>
        <strain evidence="4 5">Ver097</strain>
    </source>
</reference>
<dbReference type="EMBL" id="ASIV01000004">
    <property type="protein sequence ID" value="KEG20101.1"/>
    <property type="molecule type" value="Genomic_DNA"/>
</dbReference>
<feature type="domain" description="Solute-binding protein family 3/N-terminal" evidence="3">
    <location>
        <begin position="23"/>
        <end position="248"/>
    </location>
</feature>
<dbReference type="Gene3D" id="3.40.190.10">
    <property type="entry name" value="Periplasmic binding protein-like II"/>
    <property type="match status" value="2"/>
</dbReference>
<keyword evidence="1 2" id="KW-0732">Signal</keyword>
<sequence length="255" mass="28636">MKLLVIALIASVALFTQWANAETLKIASEGSYPPFSYIDSNNKLHGFDIDISYALCEKMKVECVIIAQDFDGIIPGLLAKKYDAIIASLNPTQERLKKIDFTNAYYSTELAVIVTKDSNIEEISAEAFKGKNLGVQSNTVQAIYAEDNYASKGANIKLYPTAIEVNRDLLSHRLDVSIIDKLQILNWLKNEGKECCKFLGVIKNTKLPVAIAIRKKNENLKNKFNQAIEEIHADGTYKKIIKKYFQSDSYNLDIN</sequence>
<evidence type="ECO:0000313" key="4">
    <source>
        <dbReference type="EMBL" id="KEG20101.1"/>
    </source>
</evidence>
<dbReference type="SMART" id="SM00062">
    <property type="entry name" value="PBPb"/>
    <property type="match status" value="1"/>
</dbReference>
<evidence type="ECO:0000256" key="2">
    <source>
        <dbReference type="SAM" id="SignalP"/>
    </source>
</evidence>
<dbReference type="RefSeq" id="WP_041849446.1">
    <property type="nucleotide sequence ID" value="NZ_KL503803.1"/>
</dbReference>
<accession>A0A072R391</accession>
<evidence type="ECO:0000313" key="5">
    <source>
        <dbReference type="Proteomes" id="UP000031740"/>
    </source>
</evidence>
<gene>
    <name evidence="4" type="ORF">H710_00701</name>
</gene>
<feature type="signal peptide" evidence="2">
    <location>
        <begin position="1"/>
        <end position="21"/>
    </location>
</feature>
<organism evidence="4 5">
    <name type="scientific">Bartonella bacilliformis Ver097</name>
    <dbReference type="NCBI Taxonomy" id="1293911"/>
    <lineage>
        <taxon>Bacteria</taxon>
        <taxon>Pseudomonadati</taxon>
        <taxon>Pseudomonadota</taxon>
        <taxon>Alphaproteobacteria</taxon>
        <taxon>Hyphomicrobiales</taxon>
        <taxon>Bartonellaceae</taxon>
        <taxon>Bartonella</taxon>
    </lineage>
</organism>
<dbReference type="InterPro" id="IPR001638">
    <property type="entry name" value="Solute-binding_3/MltF_N"/>
</dbReference>
<dbReference type="PATRIC" id="fig|1293911.3.peg.736"/>
<dbReference type="PANTHER" id="PTHR35936">
    <property type="entry name" value="MEMBRANE-BOUND LYTIC MUREIN TRANSGLYCOSYLASE F"/>
    <property type="match status" value="1"/>
</dbReference>
<dbReference type="HOGENOM" id="CLU_019602_18_0_5"/>